<evidence type="ECO:0000313" key="2">
    <source>
        <dbReference type="Proteomes" id="UP000036045"/>
    </source>
</evidence>
<reference evidence="1 2" key="1">
    <citation type="submission" date="2015-05" db="EMBL/GenBank/DDBJ databases">
        <title>Whole genome sequence and identification of bacterial endophytes from Costus igneus.</title>
        <authorList>
            <person name="Lee Y.P."/>
            <person name="Gan H.M."/>
            <person name="Eng W."/>
            <person name="Wheatley M.S."/>
            <person name="Caraballo A."/>
            <person name="Polter S."/>
            <person name="Savka M.A."/>
            <person name="Hudson A.O."/>
        </authorList>
    </citation>
    <scope>NUCLEOTIDE SEQUENCE [LARGE SCALE GENOMIC DNA]</scope>
    <source>
        <strain evidence="1 2">RIT379</strain>
    </source>
</reference>
<dbReference type="PATRIC" id="fig|1397.4.peg.2876"/>
<name>A0A0J1IA94_NIACI</name>
<dbReference type="EMBL" id="LDPH01000028">
    <property type="protein sequence ID" value="KLV22881.1"/>
    <property type="molecule type" value="Genomic_DNA"/>
</dbReference>
<comment type="caution">
    <text evidence="1">The sequence shown here is derived from an EMBL/GenBank/DDBJ whole genome shotgun (WGS) entry which is preliminary data.</text>
</comment>
<dbReference type="Proteomes" id="UP000036045">
    <property type="component" value="Unassembled WGS sequence"/>
</dbReference>
<sequence length="107" mass="12608">MTTKKQSKKRKLKEGTKNSRTIKELVKQIEKKVEQDGYCILKQIYHGNETYHKIWWWMEIELMIGEYDLAANKVKETKDIDIENRQNLLDIVVGLEGTVSLVQLVKD</sequence>
<dbReference type="OrthoDB" id="9886744at2"/>
<keyword evidence="2" id="KW-1185">Reference proteome</keyword>
<evidence type="ECO:0000313" key="1">
    <source>
        <dbReference type="EMBL" id="KLV22881.1"/>
    </source>
</evidence>
<gene>
    <name evidence="1" type="ORF">ABW02_20575</name>
</gene>
<accession>A0A0J1IA94</accession>
<dbReference type="AlphaFoldDB" id="A0A0J1IA94"/>
<proteinExistence type="predicted"/>
<dbReference type="RefSeq" id="WP_047944141.1">
    <property type="nucleotide sequence ID" value="NZ_LDPH01000028.1"/>
</dbReference>
<organism evidence="1 2">
    <name type="scientific">Niallia circulans</name>
    <name type="common">Bacillus circulans</name>
    <dbReference type="NCBI Taxonomy" id="1397"/>
    <lineage>
        <taxon>Bacteria</taxon>
        <taxon>Bacillati</taxon>
        <taxon>Bacillota</taxon>
        <taxon>Bacilli</taxon>
        <taxon>Bacillales</taxon>
        <taxon>Bacillaceae</taxon>
        <taxon>Niallia</taxon>
    </lineage>
</organism>
<protein>
    <submittedName>
        <fullName evidence="1">Uncharacterized protein</fullName>
    </submittedName>
</protein>